<feature type="domain" description="Glycosyl transferase family 25" evidence="1">
    <location>
        <begin position="2"/>
        <end position="168"/>
    </location>
</feature>
<dbReference type="AlphaFoldDB" id="A0A7W8EPT4"/>
<evidence type="ECO:0000259" key="1">
    <source>
        <dbReference type="Pfam" id="PF01755"/>
    </source>
</evidence>
<sequence length="260" mass="29705">MEVYLINLDRRGDRLQAMQKTFDRIGLSFIRIAAVDGMLMSQDERDWVYSLTPGEIGCYLSHKKCIELIAASQNEYGVVLEDDVQFSDGVERYLTDMNWIPKGADIVKLDTCGHLVHIKHLVELPDARIRLGRLLSPHVGAAAYIISREAAKKLLSLLDDMNIPIDRLLFTHDRGVLNNMTVCQVIPALCQQSGSPSTINLDRDIWMQKQVKSARPKLMQRILREVKRPFKAALYNTISGSSRLYRRVRMGKHWIRVPFG</sequence>
<gene>
    <name evidence="2" type="ORF">HNQ68_001665</name>
</gene>
<dbReference type="GO" id="GO:0016740">
    <property type="term" value="F:transferase activity"/>
    <property type="evidence" value="ECO:0007669"/>
    <property type="project" value="UniProtKB-KW"/>
</dbReference>
<dbReference type="InterPro" id="IPR002654">
    <property type="entry name" value="Glyco_trans_25"/>
</dbReference>
<evidence type="ECO:0000313" key="2">
    <source>
        <dbReference type="EMBL" id="MBB5091141.1"/>
    </source>
</evidence>
<dbReference type="RefSeq" id="WP_151159065.1">
    <property type="nucleotide sequence ID" value="NZ_JACHIL010000002.1"/>
</dbReference>
<evidence type="ECO:0000313" key="3">
    <source>
        <dbReference type="Proteomes" id="UP000531231"/>
    </source>
</evidence>
<protein>
    <submittedName>
        <fullName evidence="2">Glycosyl transferase family 25</fullName>
    </submittedName>
</protein>
<accession>A0A7W8EPT4</accession>
<keyword evidence="2" id="KW-0808">Transferase</keyword>
<dbReference type="EMBL" id="JACHIL010000002">
    <property type="protein sequence ID" value="MBB5091141.1"/>
    <property type="molecule type" value="Genomic_DNA"/>
</dbReference>
<dbReference type="Pfam" id="PF01755">
    <property type="entry name" value="Glyco_transf_25"/>
    <property type="match status" value="1"/>
</dbReference>
<dbReference type="Proteomes" id="UP000531231">
    <property type="component" value="Unassembled WGS sequence"/>
</dbReference>
<proteinExistence type="predicted"/>
<keyword evidence="3" id="KW-1185">Reference proteome</keyword>
<organism evidence="2 3">
    <name type="scientific">Pseudochrobactrum saccharolyticum</name>
    <dbReference type="NCBI Taxonomy" id="354352"/>
    <lineage>
        <taxon>Bacteria</taxon>
        <taxon>Pseudomonadati</taxon>
        <taxon>Pseudomonadota</taxon>
        <taxon>Alphaproteobacteria</taxon>
        <taxon>Hyphomicrobiales</taxon>
        <taxon>Brucellaceae</taxon>
        <taxon>Pseudochrobactrum</taxon>
    </lineage>
</organism>
<reference evidence="2 3" key="1">
    <citation type="submission" date="2020-08" db="EMBL/GenBank/DDBJ databases">
        <title>Genomic Encyclopedia of Type Strains, Phase IV (KMG-IV): sequencing the most valuable type-strain genomes for metagenomic binning, comparative biology and taxonomic classification.</title>
        <authorList>
            <person name="Goeker M."/>
        </authorList>
    </citation>
    <scope>NUCLEOTIDE SEQUENCE [LARGE SCALE GENOMIC DNA]</scope>
    <source>
        <strain evidence="2 3">DSM 25620</strain>
    </source>
</reference>
<dbReference type="CDD" id="cd06532">
    <property type="entry name" value="Glyco_transf_25"/>
    <property type="match status" value="1"/>
</dbReference>
<comment type="caution">
    <text evidence="2">The sequence shown here is derived from an EMBL/GenBank/DDBJ whole genome shotgun (WGS) entry which is preliminary data.</text>
</comment>
<name>A0A7W8EPT4_9HYPH</name>